<proteinExistence type="predicted"/>
<accession>A0A813CB01</accession>
<dbReference type="EMBL" id="CAJNJA010089452">
    <property type="protein sequence ID" value="CAE7939717.1"/>
    <property type="molecule type" value="Genomic_DNA"/>
</dbReference>
<dbReference type="AlphaFoldDB" id="A0A813CB01"/>
<dbReference type="Proteomes" id="UP000601435">
    <property type="component" value="Unassembled WGS sequence"/>
</dbReference>
<dbReference type="InterPro" id="IPR011992">
    <property type="entry name" value="EF-hand-dom_pair"/>
</dbReference>
<feature type="compositionally biased region" description="Polar residues" evidence="1">
    <location>
        <begin position="54"/>
        <end position="80"/>
    </location>
</feature>
<feature type="compositionally biased region" description="Low complexity" evidence="1">
    <location>
        <begin position="26"/>
        <end position="38"/>
    </location>
</feature>
<sequence>MLPQRASSLDATQQVNPPCSLSIVPGGSSFLKGSFSGSAQHGTRVPSKEEPPSRNRSIGGSQMRWSRQRSPGTSGDQWTHWNGLLPDVPGIPAASHSVQEMPARDGSTIHIPPELLSGEHDAEPMISSASFVAFAETLVENCGSLVRAFNFFDYNHTGKVTRTQWDAGISSLHIDVQALCGVSTKQVYKMMDSIRGHGKGEVQLDKWIAFFEQHLTPLHAHLLDEDRGDMRNRRWSQSSQTSQSSRGRRPSFSNRASEEVRA</sequence>
<gene>
    <name evidence="2" type="primary">tmcA</name>
    <name evidence="2" type="ORF">SNEC2469_LOCUS33617</name>
</gene>
<dbReference type="OrthoDB" id="424466at2759"/>
<organism evidence="2 3">
    <name type="scientific">Symbiodinium necroappetens</name>
    <dbReference type="NCBI Taxonomy" id="1628268"/>
    <lineage>
        <taxon>Eukaryota</taxon>
        <taxon>Sar</taxon>
        <taxon>Alveolata</taxon>
        <taxon>Dinophyceae</taxon>
        <taxon>Suessiales</taxon>
        <taxon>Symbiodiniaceae</taxon>
        <taxon>Symbiodinium</taxon>
    </lineage>
</organism>
<comment type="caution">
    <text evidence="2">The sequence shown here is derived from an EMBL/GenBank/DDBJ whole genome shotgun (WGS) entry which is preliminary data.</text>
</comment>
<feature type="compositionally biased region" description="Low complexity" evidence="1">
    <location>
        <begin position="235"/>
        <end position="245"/>
    </location>
</feature>
<dbReference type="Gene3D" id="1.10.238.10">
    <property type="entry name" value="EF-hand"/>
    <property type="match status" value="1"/>
</dbReference>
<name>A0A813CB01_9DINO</name>
<dbReference type="SUPFAM" id="SSF47473">
    <property type="entry name" value="EF-hand"/>
    <property type="match status" value="1"/>
</dbReference>
<feature type="non-terminal residue" evidence="2">
    <location>
        <position position="1"/>
    </location>
</feature>
<feature type="region of interest" description="Disordered" evidence="1">
    <location>
        <begin position="232"/>
        <end position="262"/>
    </location>
</feature>
<feature type="compositionally biased region" description="Polar residues" evidence="1">
    <location>
        <begin position="1"/>
        <end position="19"/>
    </location>
</feature>
<evidence type="ECO:0000256" key="1">
    <source>
        <dbReference type="SAM" id="MobiDB-lite"/>
    </source>
</evidence>
<feature type="region of interest" description="Disordered" evidence="1">
    <location>
        <begin position="1"/>
        <end position="80"/>
    </location>
</feature>
<evidence type="ECO:0000313" key="2">
    <source>
        <dbReference type="EMBL" id="CAE7939717.1"/>
    </source>
</evidence>
<reference evidence="2" key="1">
    <citation type="submission" date="2021-02" db="EMBL/GenBank/DDBJ databases">
        <authorList>
            <person name="Dougan E. K."/>
            <person name="Rhodes N."/>
            <person name="Thang M."/>
            <person name="Chan C."/>
        </authorList>
    </citation>
    <scope>NUCLEOTIDE SEQUENCE</scope>
</reference>
<evidence type="ECO:0000313" key="3">
    <source>
        <dbReference type="Proteomes" id="UP000601435"/>
    </source>
</evidence>
<keyword evidence="3" id="KW-1185">Reference proteome</keyword>
<protein>
    <submittedName>
        <fullName evidence="2">TmcA protein</fullName>
    </submittedName>
</protein>